<dbReference type="RefSeq" id="WP_116066084.1">
    <property type="nucleotide sequence ID" value="NZ_BONB01000027.1"/>
</dbReference>
<protein>
    <submittedName>
        <fullName evidence="1">Uncharacterized protein</fullName>
    </submittedName>
</protein>
<proteinExistence type="predicted"/>
<accession>A0A3D9ZA64</accession>
<dbReference type="EMBL" id="QUMQ01000001">
    <property type="protein sequence ID" value="REF94231.1"/>
    <property type="molecule type" value="Genomic_DNA"/>
</dbReference>
<comment type="caution">
    <text evidence="1">The sequence shown here is derived from an EMBL/GenBank/DDBJ whole genome shotgun (WGS) entry which is preliminary data.</text>
</comment>
<keyword evidence="2" id="KW-1185">Reference proteome</keyword>
<dbReference type="OrthoDB" id="3360700at2"/>
<evidence type="ECO:0000313" key="1">
    <source>
        <dbReference type="EMBL" id="REF94231.1"/>
    </source>
</evidence>
<dbReference type="AlphaFoldDB" id="A0A3D9ZA64"/>
<name>A0A3D9ZA64_9ACTN</name>
<sequence length="436" mass="48796">MAVDELIQGRMWWHELSRSTTVDVRRDGLVVGHDPEVIGDLVVRDRLSIVVRLTLDPVVIDGPSAAWWTGGKARLRTVMTHLSRVGRAFGAIAPHLALRQAGQVVGLEFFVDVVVSGTVLGVGLEESPDEVADVLGSDFAENRDRAGLLRDYGLVEFVWTRHPGSRTWQANGFTVQAHRLGSVTFNQALVDRYGEFGRRLSFRELDAAVGDLGYDLREISDSQQFWFAEAQTLTVVTDGDVWSISAPHPAERVAAATLSGQRRSARDALVHLLDLDEHQRGRWLDRRQPSPRDVNWWLYRLLVIHQHLQDPSPRRVDWVELKLWMIRQGRDRGVFSESETAMKIAYFTGEMRGLGVDPAVLPSADEVVRACLGAIPVSLREVATADDLSGLDIGQMRLSRRAKNLVSAAQRHLDHVVDTDLATRLRAWIDIKPKLV</sequence>
<organism evidence="1 2">
    <name type="scientific">Asanoa ferruginea</name>
    <dbReference type="NCBI Taxonomy" id="53367"/>
    <lineage>
        <taxon>Bacteria</taxon>
        <taxon>Bacillati</taxon>
        <taxon>Actinomycetota</taxon>
        <taxon>Actinomycetes</taxon>
        <taxon>Micromonosporales</taxon>
        <taxon>Micromonosporaceae</taxon>
        <taxon>Asanoa</taxon>
    </lineage>
</organism>
<dbReference type="Proteomes" id="UP000256913">
    <property type="component" value="Unassembled WGS sequence"/>
</dbReference>
<reference evidence="1 2" key="1">
    <citation type="submission" date="2018-08" db="EMBL/GenBank/DDBJ databases">
        <title>Sequencing the genomes of 1000 actinobacteria strains.</title>
        <authorList>
            <person name="Klenk H.-P."/>
        </authorList>
    </citation>
    <scope>NUCLEOTIDE SEQUENCE [LARGE SCALE GENOMIC DNA]</scope>
    <source>
        <strain evidence="1 2">DSM 44099</strain>
    </source>
</reference>
<evidence type="ECO:0000313" key="2">
    <source>
        <dbReference type="Proteomes" id="UP000256913"/>
    </source>
</evidence>
<gene>
    <name evidence="1" type="ORF">DFJ67_0146</name>
</gene>